<comment type="subcellular location">
    <subcellularLocation>
        <location evidence="1">Cell surface</location>
    </subcellularLocation>
</comment>
<evidence type="ECO:0000256" key="1">
    <source>
        <dbReference type="ARBA" id="ARBA00004241"/>
    </source>
</evidence>
<dbReference type="EMBL" id="FMXP01000045">
    <property type="protein sequence ID" value="SDB46618.1"/>
    <property type="molecule type" value="Genomic_DNA"/>
</dbReference>
<dbReference type="Pfam" id="PF13702">
    <property type="entry name" value="Lysozyme_like"/>
    <property type="match status" value="1"/>
</dbReference>
<gene>
    <name evidence="3" type="ORF">SAMN02910293_02321</name>
</gene>
<dbReference type="AlphaFoldDB" id="A0A1G6DNB0"/>
<dbReference type="Proteomes" id="UP000182508">
    <property type="component" value="Unassembled WGS sequence"/>
</dbReference>
<dbReference type="Gene3D" id="1.10.530.10">
    <property type="match status" value="1"/>
</dbReference>
<feature type="domain" description="CwlT-like lysozyme" evidence="2">
    <location>
        <begin position="29"/>
        <end position="190"/>
    </location>
</feature>
<reference evidence="3 4" key="1">
    <citation type="submission" date="2016-10" db="EMBL/GenBank/DDBJ databases">
        <authorList>
            <person name="de Groot N.N."/>
        </authorList>
    </citation>
    <scope>NUCLEOTIDE SEQUENCE [LARGE SCALE GENOMIC DNA]</scope>
    <source>
        <strain evidence="3 4">A-4</strain>
    </source>
</reference>
<proteinExistence type="predicted"/>
<dbReference type="CDD" id="cd16891">
    <property type="entry name" value="CwlT-like"/>
    <property type="match status" value="1"/>
</dbReference>
<dbReference type="InterPro" id="IPR023346">
    <property type="entry name" value="Lysozyme-like_dom_sf"/>
</dbReference>
<evidence type="ECO:0000259" key="2">
    <source>
        <dbReference type="Pfam" id="PF13702"/>
    </source>
</evidence>
<dbReference type="RefSeq" id="WP_074486737.1">
    <property type="nucleotide sequence ID" value="NZ_FMXP01000045.1"/>
</dbReference>
<dbReference type="GO" id="GO:0009986">
    <property type="term" value="C:cell surface"/>
    <property type="evidence" value="ECO:0007669"/>
    <property type="project" value="UniProtKB-SubCell"/>
</dbReference>
<organism evidence="3 4">
    <name type="scientific">Streptococcus henryi</name>
    <dbReference type="NCBI Taxonomy" id="439219"/>
    <lineage>
        <taxon>Bacteria</taxon>
        <taxon>Bacillati</taxon>
        <taxon>Bacillota</taxon>
        <taxon>Bacilli</taxon>
        <taxon>Lactobacillales</taxon>
        <taxon>Streptococcaceae</taxon>
        <taxon>Streptococcus</taxon>
    </lineage>
</organism>
<sequence>MFKYLKRLIIFLLVFLFAFQTYRIHRNVKNVMQYKEMVEETLADNDTKANVELVLAMIYTETKGGEADVMQSSESSDGVANSITDSQTSIQQGVSVLSKNLDLAEAAGVDVWTAVQAYNFGTAYIDYVAKNGGENTIELAESYSRDVVAPSLGNTSGESYFYYHPLALISGGRLYKNGGNIYYSREVHFNLYLIEIMSVFS</sequence>
<accession>A0A1G6DNB0</accession>
<dbReference type="SUPFAM" id="SSF53955">
    <property type="entry name" value="Lysozyme-like"/>
    <property type="match status" value="1"/>
</dbReference>
<evidence type="ECO:0000313" key="4">
    <source>
        <dbReference type="Proteomes" id="UP000182508"/>
    </source>
</evidence>
<evidence type="ECO:0000313" key="3">
    <source>
        <dbReference type="EMBL" id="SDB46618.1"/>
    </source>
</evidence>
<name>A0A1G6DNB0_9STRE</name>
<dbReference type="STRING" id="439219.SAMN02910293_02321"/>
<dbReference type="eggNOG" id="COG0741">
    <property type="taxonomic scope" value="Bacteria"/>
</dbReference>
<keyword evidence="4" id="KW-1185">Reference proteome</keyword>
<protein>
    <submittedName>
        <fullName evidence="3">Lysozyme-like</fullName>
    </submittedName>
</protein>
<dbReference type="InterPro" id="IPR047194">
    <property type="entry name" value="CwlT-like_lysozyme"/>
</dbReference>